<comment type="similarity">
    <text evidence="1">Belongs to the carbon-nitrogen hydrolase superfamily. Nitrilase family.</text>
</comment>
<reference evidence="4 5" key="1">
    <citation type="submission" date="2014-10" db="EMBL/GenBank/DDBJ databases">
        <title>Draft genome of the hookworm Ancylostoma caninum.</title>
        <authorList>
            <person name="Mitreva M."/>
        </authorList>
    </citation>
    <scope>NUCLEOTIDE SEQUENCE [LARGE SCALE GENOMIC DNA]</scope>
    <source>
        <strain evidence="4 5">Baltimore</strain>
    </source>
</reference>
<dbReference type="SUPFAM" id="SSF56317">
    <property type="entry name" value="Carbon-nitrogen hydrolase"/>
    <property type="match status" value="1"/>
</dbReference>
<dbReference type="GO" id="GO:0000257">
    <property type="term" value="F:nitrilase activity"/>
    <property type="evidence" value="ECO:0007669"/>
    <property type="project" value="UniProtKB-ARBA"/>
</dbReference>
<dbReference type="Proteomes" id="UP000252519">
    <property type="component" value="Unassembled WGS sequence"/>
</dbReference>
<dbReference type="OrthoDB" id="10250282at2759"/>
<dbReference type="CDD" id="cd07564">
    <property type="entry name" value="nitrilases_CHs"/>
    <property type="match status" value="1"/>
</dbReference>
<dbReference type="InterPro" id="IPR003010">
    <property type="entry name" value="C-N_Hydrolase"/>
</dbReference>
<comment type="caution">
    <text evidence="4">The sequence shown here is derived from an EMBL/GenBank/DDBJ whole genome shotgun (WGS) entry which is preliminary data.</text>
</comment>
<dbReference type="InterPro" id="IPR036526">
    <property type="entry name" value="C-N_Hydrolase_sf"/>
</dbReference>
<dbReference type="PANTHER" id="PTHR46044">
    <property type="entry name" value="NITRILASE"/>
    <property type="match status" value="1"/>
</dbReference>
<dbReference type="InterPro" id="IPR044149">
    <property type="entry name" value="Nitrilases_CHs"/>
</dbReference>
<dbReference type="PROSITE" id="PS00921">
    <property type="entry name" value="NITRIL_CHT_2"/>
    <property type="match status" value="1"/>
</dbReference>
<dbReference type="PROSITE" id="PS00920">
    <property type="entry name" value="NITRIL_CHT_1"/>
    <property type="match status" value="1"/>
</dbReference>
<dbReference type="FunFam" id="3.60.110.10:FF:000016">
    <property type="entry name" value="Nitrilase blr3397"/>
    <property type="match status" value="1"/>
</dbReference>
<dbReference type="PROSITE" id="PS50263">
    <property type="entry name" value="CN_HYDROLASE"/>
    <property type="match status" value="1"/>
</dbReference>
<keyword evidence="4" id="KW-0378">Hydrolase</keyword>
<dbReference type="PANTHER" id="PTHR46044:SF1">
    <property type="entry name" value="CN HYDROLASE DOMAIN-CONTAINING PROTEIN"/>
    <property type="match status" value="1"/>
</dbReference>
<dbReference type="InterPro" id="IPR000132">
    <property type="entry name" value="Nitrilase/CN_hydratase_CS"/>
</dbReference>
<sequence>MSIAVVQAGTVIYDTPATLDKLERLTKEAASHGAKLVVFPEAFVGGYPKGLDFGIVLGTRSPEGREEFRNSSRYYNSAIEENGPESRRIAEIACANDVIIVTGVVERQGGTLYCSVFFYGPEGYLGKHRKLMPTAMERCVWGNGDGSTMPVFDTALGKIGAAICWENYMPMYRMTLYNKGIEIYLACTVDDRDVWLPTMRTIALEGRCFVISSAQFLTSSDYPENHPMREKHGLDKVLIRGGSCAVDPLGTVLVEPDFTKELIHYVNVDLSRIACAKMDLDTVGHYSRPEVFQLIVNEKPYEPVVRRPE</sequence>
<accession>A0A368GLL6</accession>
<evidence type="ECO:0000256" key="1">
    <source>
        <dbReference type="ARBA" id="ARBA00008129"/>
    </source>
</evidence>
<dbReference type="Gene3D" id="3.60.110.10">
    <property type="entry name" value="Carbon-nitrogen hydrolase"/>
    <property type="match status" value="1"/>
</dbReference>
<evidence type="ECO:0000256" key="2">
    <source>
        <dbReference type="PROSITE-ProRule" id="PRU10139"/>
    </source>
</evidence>
<protein>
    <submittedName>
        <fullName evidence="4">Hydrolase, carbon-nitrogen family</fullName>
    </submittedName>
</protein>
<proteinExistence type="inferred from homology"/>
<name>A0A368GLL6_ANCCA</name>
<keyword evidence="5" id="KW-1185">Reference proteome</keyword>
<dbReference type="EMBL" id="JOJR01000105">
    <property type="protein sequence ID" value="RCN45273.1"/>
    <property type="molecule type" value="Genomic_DNA"/>
</dbReference>
<dbReference type="AlphaFoldDB" id="A0A368GLL6"/>
<gene>
    <name evidence="4" type="ORF">ANCCAN_08669</name>
</gene>
<dbReference type="STRING" id="29170.A0A368GLL6"/>
<feature type="active site" description="Proton acceptor" evidence="2">
    <location>
        <position position="41"/>
    </location>
</feature>
<dbReference type="Pfam" id="PF00795">
    <property type="entry name" value="CN_hydrolase"/>
    <property type="match status" value="1"/>
</dbReference>
<evidence type="ECO:0000313" key="5">
    <source>
        <dbReference type="Proteomes" id="UP000252519"/>
    </source>
</evidence>
<evidence type="ECO:0000313" key="4">
    <source>
        <dbReference type="EMBL" id="RCN45273.1"/>
    </source>
</evidence>
<evidence type="ECO:0000259" key="3">
    <source>
        <dbReference type="PROSITE" id="PS50263"/>
    </source>
</evidence>
<dbReference type="GO" id="GO:0016836">
    <property type="term" value="F:hydro-lyase activity"/>
    <property type="evidence" value="ECO:0007669"/>
    <property type="project" value="UniProtKB-ARBA"/>
</dbReference>
<organism evidence="4 5">
    <name type="scientific">Ancylostoma caninum</name>
    <name type="common">Dog hookworm</name>
    <dbReference type="NCBI Taxonomy" id="29170"/>
    <lineage>
        <taxon>Eukaryota</taxon>
        <taxon>Metazoa</taxon>
        <taxon>Ecdysozoa</taxon>
        <taxon>Nematoda</taxon>
        <taxon>Chromadorea</taxon>
        <taxon>Rhabditida</taxon>
        <taxon>Rhabditina</taxon>
        <taxon>Rhabditomorpha</taxon>
        <taxon>Strongyloidea</taxon>
        <taxon>Ancylostomatidae</taxon>
        <taxon>Ancylostomatinae</taxon>
        <taxon>Ancylostoma</taxon>
    </lineage>
</organism>
<feature type="domain" description="CN hydrolase" evidence="3">
    <location>
        <begin position="1"/>
        <end position="270"/>
    </location>
</feature>